<sequence length="461" mass="52317">MVNLVQNNRTGSGSQNATNHFYSTKAANVPDSSQYIDLIKHSSYHLDQFSANITYTEPVSKSLSFIANYGYDGFKTRSNINAFDQLQGANTENIDSLYSNHFIYRQINNHLGLDFSYGKKKVLLSFGNHFNQQKLEQVNLFKDSAFTKTYLNMAPHVNLTLNLSSQKSFNVHYDGASTLPSVYQLQPIVDNTDPLYLVVGNAQLKPSFSNKLSASYTAYNTKSDQYFTINMSYNLTSHGITSNISTDATTGKTLMSYLNINNRFNTHFYSAGTYSFGVSKSQKLKLSVSAEVQNSKYFNFINGVQNAMHAKSYALALGLDKTRTSTYDFNISNTLGYIINKASLQNALHNNYLQSNSTLSFNYYLPAHFQLHTDLDYVWQDKTNQYTTSFNRLLLNSWIGKKFLKNEQLLIKISANDIFNQNTGFSRNAYNNIVTQHSFLTIGRNFGVSVIWDFKKFKSEK</sequence>
<dbReference type="InterPro" id="IPR041700">
    <property type="entry name" value="OMP_b-brl_3"/>
</dbReference>
<evidence type="ECO:0000313" key="2">
    <source>
        <dbReference type="EMBL" id="SEA50373.1"/>
    </source>
</evidence>
<dbReference type="EMBL" id="FNQY01000023">
    <property type="protein sequence ID" value="SEA50373.1"/>
    <property type="molecule type" value="Genomic_DNA"/>
</dbReference>
<gene>
    <name evidence="2" type="ORF">SAMN05192529_12349</name>
</gene>
<dbReference type="Pfam" id="PF14905">
    <property type="entry name" value="OMP_b-brl_3"/>
    <property type="match status" value="1"/>
</dbReference>
<proteinExistence type="predicted"/>
<dbReference type="AlphaFoldDB" id="A0A1H4BQH8"/>
<feature type="domain" description="Outer membrane protein beta-barrel" evidence="1">
    <location>
        <begin position="8"/>
        <end position="299"/>
    </location>
</feature>
<reference evidence="2 3" key="1">
    <citation type="submission" date="2016-10" db="EMBL/GenBank/DDBJ databases">
        <authorList>
            <person name="de Groot N.N."/>
        </authorList>
    </citation>
    <scope>NUCLEOTIDE SEQUENCE [LARGE SCALE GENOMIC DNA]</scope>
    <source>
        <strain evidence="2 3">Vu-144</strain>
    </source>
</reference>
<protein>
    <submittedName>
        <fullName evidence="2">Outer membrane protein beta-barrel family protein</fullName>
    </submittedName>
</protein>
<dbReference type="SUPFAM" id="SSF56935">
    <property type="entry name" value="Porins"/>
    <property type="match status" value="1"/>
</dbReference>
<evidence type="ECO:0000313" key="3">
    <source>
        <dbReference type="Proteomes" id="UP000199041"/>
    </source>
</evidence>
<keyword evidence="3" id="KW-1185">Reference proteome</keyword>
<name>A0A1H4BQH8_9BACT</name>
<dbReference type="STRING" id="551991.SAMN05192529_12349"/>
<accession>A0A1H4BQH8</accession>
<organism evidence="2 3">
    <name type="scientific">Arachidicoccus rhizosphaerae</name>
    <dbReference type="NCBI Taxonomy" id="551991"/>
    <lineage>
        <taxon>Bacteria</taxon>
        <taxon>Pseudomonadati</taxon>
        <taxon>Bacteroidota</taxon>
        <taxon>Chitinophagia</taxon>
        <taxon>Chitinophagales</taxon>
        <taxon>Chitinophagaceae</taxon>
        <taxon>Arachidicoccus</taxon>
    </lineage>
</organism>
<evidence type="ECO:0000259" key="1">
    <source>
        <dbReference type="Pfam" id="PF14905"/>
    </source>
</evidence>
<dbReference type="OrthoDB" id="606930at2"/>
<dbReference type="Proteomes" id="UP000199041">
    <property type="component" value="Unassembled WGS sequence"/>
</dbReference>